<dbReference type="GO" id="GO:0089718">
    <property type="term" value="P:amino acid import across plasma membrane"/>
    <property type="evidence" value="ECO:0007669"/>
    <property type="project" value="TreeGrafter"/>
</dbReference>
<dbReference type="PROSITE" id="PS00610">
    <property type="entry name" value="NA_NEUROTRAN_SYMP_1"/>
    <property type="match status" value="1"/>
</dbReference>
<feature type="transmembrane region" description="Helical" evidence="15">
    <location>
        <begin position="315"/>
        <end position="333"/>
    </location>
</feature>
<keyword evidence="2 14" id="KW-0813">Transport</keyword>
<evidence type="ECO:0000313" key="16">
    <source>
        <dbReference type="EMBL" id="KAK2573158.1"/>
    </source>
</evidence>
<gene>
    <name evidence="16" type="ORF">P5673_002206</name>
</gene>
<keyword evidence="9 13" id="KW-0915">Sodium</keyword>
<dbReference type="PANTHER" id="PTHR11616:SF320">
    <property type="entry name" value="SODIUM-DEPENDENT NORADRENALINE TRANSPORTER"/>
    <property type="match status" value="1"/>
</dbReference>
<evidence type="ECO:0000256" key="11">
    <source>
        <dbReference type="ARBA" id="ARBA00023157"/>
    </source>
</evidence>
<feature type="transmembrane region" description="Helical" evidence="15">
    <location>
        <begin position="85"/>
        <end position="103"/>
    </location>
</feature>
<keyword evidence="8 15" id="KW-1133">Transmembrane helix</keyword>
<evidence type="ECO:0000256" key="7">
    <source>
        <dbReference type="ARBA" id="ARBA00022847"/>
    </source>
</evidence>
<evidence type="ECO:0000256" key="5">
    <source>
        <dbReference type="ARBA" id="ARBA00022723"/>
    </source>
</evidence>
<organism evidence="16 17">
    <name type="scientific">Acropora cervicornis</name>
    <name type="common">Staghorn coral</name>
    <dbReference type="NCBI Taxonomy" id="6130"/>
    <lineage>
        <taxon>Eukaryota</taxon>
        <taxon>Metazoa</taxon>
        <taxon>Cnidaria</taxon>
        <taxon>Anthozoa</taxon>
        <taxon>Hexacorallia</taxon>
        <taxon>Scleractinia</taxon>
        <taxon>Astrocoeniina</taxon>
        <taxon>Acroporidae</taxon>
        <taxon>Acropora</taxon>
    </lineage>
</organism>
<sequence>MASQNAQQNLYPVGYDSTAGLVDSRIGESKTSLGSPANQPTVEFEEREHWGRKLDFLLSCIGYAVGLGNVWRFPYLCYNNGGASFLIPYIICLVFCGIPIFYLEVALGQYVGQGVVGAWAAICPFLGGKSDRGNISKPNCTLLSLPSDCKWVSPEEDYFNNHVLKISPGIDDAGEVRFELAMCLLLGWIIVVYFTATFPYLVLFILLIRGATLEGAGEGVGGRCRPNFLLIEYWVWWTHHLWQLQQISQQLRKVSAGLAFIAYPEGIKQMPASPFWAFIFFFMLFNLGLDSQFVGVETCTTVLADWKPGFRRYKAVITLGFCILCYLLGLAHVTKGGMYVFQMFDNQAGGISLVLIALLEVLGIGWFYGNLHLVLCGLVWFKLCWLPRFRTILLPDREVLSKIEQKHGIVQKHKYEL</sequence>
<evidence type="ECO:0000256" key="10">
    <source>
        <dbReference type="ARBA" id="ARBA00023136"/>
    </source>
</evidence>
<feature type="binding site" evidence="13">
    <location>
        <position position="65"/>
    </location>
    <ligand>
        <name>Na(+)</name>
        <dbReference type="ChEBI" id="CHEBI:29101"/>
        <label>1</label>
    </ligand>
</feature>
<evidence type="ECO:0000256" key="13">
    <source>
        <dbReference type="PIRSR" id="PIRSR600175-1"/>
    </source>
</evidence>
<keyword evidence="6" id="KW-0532">Neurotransmitter transport</keyword>
<feature type="binding site" evidence="13">
    <location>
        <position position="291"/>
    </location>
    <ligand>
        <name>Na(+)</name>
        <dbReference type="ChEBI" id="CHEBI:29101"/>
        <label>1</label>
    </ligand>
</feature>
<dbReference type="GO" id="GO:0005886">
    <property type="term" value="C:plasma membrane"/>
    <property type="evidence" value="ECO:0007669"/>
    <property type="project" value="TreeGrafter"/>
</dbReference>
<dbReference type="PANTHER" id="PTHR11616">
    <property type="entry name" value="SODIUM/CHLORIDE DEPENDENT TRANSPORTER"/>
    <property type="match status" value="1"/>
</dbReference>
<feature type="binding site" evidence="13">
    <location>
        <position position="287"/>
    </location>
    <ligand>
        <name>Na(+)</name>
        <dbReference type="ChEBI" id="CHEBI:29101"/>
        <label>1</label>
    </ligand>
</feature>
<evidence type="ECO:0000256" key="8">
    <source>
        <dbReference type="ARBA" id="ARBA00022989"/>
    </source>
</evidence>
<evidence type="ECO:0000256" key="12">
    <source>
        <dbReference type="ARBA" id="ARBA00023180"/>
    </source>
</evidence>
<keyword evidence="17" id="KW-1185">Reference proteome</keyword>
<dbReference type="GO" id="GO:0005283">
    <property type="term" value="F:amino acid:sodium symporter activity"/>
    <property type="evidence" value="ECO:0007669"/>
    <property type="project" value="TreeGrafter"/>
</dbReference>
<evidence type="ECO:0000256" key="15">
    <source>
        <dbReference type="SAM" id="Phobius"/>
    </source>
</evidence>
<accession>A0AAD9R5D4</accession>
<comment type="similarity">
    <text evidence="14">Belongs to the sodium:neurotransmitter symporter (SNF) (TC 2.A.22) family.</text>
</comment>
<dbReference type="SUPFAM" id="SSF161070">
    <property type="entry name" value="SNF-like"/>
    <property type="match status" value="1"/>
</dbReference>
<evidence type="ECO:0000256" key="1">
    <source>
        <dbReference type="ARBA" id="ARBA00004651"/>
    </source>
</evidence>
<keyword evidence="12" id="KW-0325">Glycoprotein</keyword>
<comment type="subcellular location">
    <subcellularLocation>
        <location evidence="1">Cell membrane</location>
        <topology evidence="1">Multi-pass membrane protein</topology>
    </subcellularLocation>
</comment>
<dbReference type="EMBL" id="JARQWQ010000003">
    <property type="protein sequence ID" value="KAK2573158.1"/>
    <property type="molecule type" value="Genomic_DNA"/>
</dbReference>
<evidence type="ECO:0000256" key="9">
    <source>
        <dbReference type="ARBA" id="ARBA00023053"/>
    </source>
</evidence>
<evidence type="ECO:0000256" key="4">
    <source>
        <dbReference type="ARBA" id="ARBA00022692"/>
    </source>
</evidence>
<keyword evidence="7 14" id="KW-0769">Symport</keyword>
<keyword evidence="5 13" id="KW-0479">Metal-binding</keyword>
<feature type="binding site" evidence="13">
    <location>
        <position position="69"/>
    </location>
    <ligand>
        <name>Na(+)</name>
        <dbReference type="ChEBI" id="CHEBI:29101"/>
        <label>1</label>
    </ligand>
</feature>
<dbReference type="AlphaFoldDB" id="A0AAD9R5D4"/>
<evidence type="ECO:0000313" key="17">
    <source>
        <dbReference type="Proteomes" id="UP001249851"/>
    </source>
</evidence>
<feature type="binding site" evidence="13">
    <location>
        <position position="290"/>
    </location>
    <ligand>
        <name>Na(+)</name>
        <dbReference type="ChEBI" id="CHEBI:29101"/>
        <label>1</label>
    </ligand>
</feature>
<proteinExistence type="inferred from homology"/>
<feature type="transmembrane region" description="Helical" evidence="15">
    <location>
        <begin position="275"/>
        <end position="294"/>
    </location>
</feature>
<feature type="binding site" evidence="13">
    <location>
        <position position="62"/>
    </location>
    <ligand>
        <name>Na(+)</name>
        <dbReference type="ChEBI" id="CHEBI:29101"/>
        <label>1</label>
    </ligand>
</feature>
<comment type="caution">
    <text evidence="16">The sequence shown here is derived from an EMBL/GenBank/DDBJ whole genome shotgun (WGS) entry which is preliminary data.</text>
</comment>
<keyword evidence="11" id="KW-1015">Disulfide bond</keyword>
<keyword evidence="10 15" id="KW-0472">Membrane</keyword>
<feature type="binding site" evidence="13">
    <location>
        <position position="64"/>
    </location>
    <ligand>
        <name>Na(+)</name>
        <dbReference type="ChEBI" id="CHEBI:29101"/>
        <label>1</label>
    </ligand>
</feature>
<keyword evidence="3" id="KW-1003">Cell membrane</keyword>
<feature type="transmembrane region" description="Helical" evidence="15">
    <location>
        <begin position="353"/>
        <end position="381"/>
    </location>
</feature>
<dbReference type="GO" id="GO:0046872">
    <property type="term" value="F:metal ion binding"/>
    <property type="evidence" value="ECO:0007669"/>
    <property type="project" value="UniProtKB-KW"/>
</dbReference>
<protein>
    <recommendedName>
        <fullName evidence="14">Transporter</fullName>
    </recommendedName>
</protein>
<reference evidence="16" key="1">
    <citation type="journal article" date="2023" name="G3 (Bethesda)">
        <title>Whole genome assembly and annotation of the endangered Caribbean coral Acropora cervicornis.</title>
        <authorList>
            <person name="Selwyn J.D."/>
            <person name="Vollmer S.V."/>
        </authorList>
    </citation>
    <scope>NUCLEOTIDE SEQUENCE</scope>
    <source>
        <strain evidence="16">K2</strain>
    </source>
</reference>
<dbReference type="Proteomes" id="UP001249851">
    <property type="component" value="Unassembled WGS sequence"/>
</dbReference>
<dbReference type="PROSITE" id="PS50267">
    <property type="entry name" value="NA_NEUROTRAN_SYMP_3"/>
    <property type="match status" value="1"/>
</dbReference>
<dbReference type="InterPro" id="IPR000175">
    <property type="entry name" value="Na/ntran_symport"/>
</dbReference>
<dbReference type="Pfam" id="PF00209">
    <property type="entry name" value="SNF"/>
    <property type="match status" value="3"/>
</dbReference>
<feature type="transmembrane region" description="Helical" evidence="15">
    <location>
        <begin position="185"/>
        <end position="208"/>
    </location>
</feature>
<evidence type="ECO:0000256" key="2">
    <source>
        <dbReference type="ARBA" id="ARBA00022448"/>
    </source>
</evidence>
<feature type="transmembrane region" description="Helical" evidence="15">
    <location>
        <begin position="54"/>
        <end position="73"/>
    </location>
</feature>
<dbReference type="PRINTS" id="PR00176">
    <property type="entry name" value="NANEUSMPORT"/>
</dbReference>
<evidence type="ECO:0000256" key="6">
    <source>
        <dbReference type="ARBA" id="ARBA00022775"/>
    </source>
</evidence>
<dbReference type="InterPro" id="IPR037272">
    <property type="entry name" value="SNS_sf"/>
</dbReference>
<name>A0AAD9R5D4_ACRCE</name>
<reference evidence="16" key="2">
    <citation type="journal article" date="2023" name="Science">
        <title>Genomic signatures of disease resistance in endangered staghorn corals.</title>
        <authorList>
            <person name="Vollmer S.V."/>
            <person name="Selwyn J.D."/>
            <person name="Despard B.A."/>
            <person name="Roesel C.L."/>
        </authorList>
    </citation>
    <scope>NUCLEOTIDE SEQUENCE</scope>
    <source>
        <strain evidence="16">K2</strain>
    </source>
</reference>
<evidence type="ECO:0000256" key="14">
    <source>
        <dbReference type="RuleBase" id="RU003732"/>
    </source>
</evidence>
<keyword evidence="4 14" id="KW-0812">Transmembrane</keyword>
<evidence type="ECO:0000256" key="3">
    <source>
        <dbReference type="ARBA" id="ARBA00022475"/>
    </source>
</evidence>